<keyword evidence="2" id="KW-1185">Reference proteome</keyword>
<accession>A0AAV1NYR1</accession>
<evidence type="ECO:0000313" key="1">
    <source>
        <dbReference type="EMBL" id="CAK6964701.1"/>
    </source>
</evidence>
<proteinExistence type="predicted"/>
<dbReference type="Proteomes" id="UP001314229">
    <property type="component" value="Unassembled WGS sequence"/>
</dbReference>
<gene>
    <name evidence="1" type="ORF">FSCOSCO3_A022844</name>
</gene>
<organism evidence="1 2">
    <name type="scientific">Scomber scombrus</name>
    <name type="common">Atlantic mackerel</name>
    <name type="synonym">Scomber vernalis</name>
    <dbReference type="NCBI Taxonomy" id="13677"/>
    <lineage>
        <taxon>Eukaryota</taxon>
        <taxon>Metazoa</taxon>
        <taxon>Chordata</taxon>
        <taxon>Craniata</taxon>
        <taxon>Vertebrata</taxon>
        <taxon>Euteleostomi</taxon>
        <taxon>Actinopterygii</taxon>
        <taxon>Neopterygii</taxon>
        <taxon>Teleostei</taxon>
        <taxon>Neoteleostei</taxon>
        <taxon>Acanthomorphata</taxon>
        <taxon>Pelagiaria</taxon>
        <taxon>Scombriformes</taxon>
        <taxon>Scombridae</taxon>
        <taxon>Scomber</taxon>
    </lineage>
</organism>
<evidence type="ECO:0000313" key="2">
    <source>
        <dbReference type="Proteomes" id="UP001314229"/>
    </source>
</evidence>
<name>A0AAV1NYR1_SCOSC</name>
<dbReference type="AlphaFoldDB" id="A0AAV1NYR1"/>
<dbReference type="EMBL" id="CAWUFR010000075">
    <property type="protein sequence ID" value="CAK6964701.1"/>
    <property type="molecule type" value="Genomic_DNA"/>
</dbReference>
<comment type="caution">
    <text evidence="1">The sequence shown here is derived from an EMBL/GenBank/DDBJ whole genome shotgun (WGS) entry which is preliminary data.</text>
</comment>
<reference evidence="1 2" key="1">
    <citation type="submission" date="2024-01" db="EMBL/GenBank/DDBJ databases">
        <authorList>
            <person name="Alioto T."/>
            <person name="Alioto T."/>
            <person name="Gomez Garrido J."/>
        </authorList>
    </citation>
    <scope>NUCLEOTIDE SEQUENCE [LARGE SCALE GENOMIC DNA]</scope>
</reference>
<sequence>MSCIEHSIGKVKRVSDAYPLKKSACQKKREISSFLFTVTILKLNSYKVKYDCGKNLKEEKRQERQTKKGNGASEGYAVLCTCGVLAAFDEWTSLKERRLFSDNA</sequence>
<protein>
    <submittedName>
        <fullName evidence="1">Uncharacterized protein</fullName>
    </submittedName>
</protein>